<sequence>MVRGVCNRLVPSSDFYIVTLYVPGRLNSAPAVAVVTFEAHVVEQRRSNILIDTDVLAPEGFVIDLKR</sequence>
<dbReference type="Proteomes" id="UP000504636">
    <property type="component" value="Unplaced"/>
</dbReference>
<reference evidence="1 3" key="1">
    <citation type="journal article" date="2020" name="Stud. Mycol.">
        <title>101 Dothideomycetes genomes: a test case for predicting lifestyles and emergence of pathogens.</title>
        <authorList>
            <person name="Haridas S."/>
            <person name="Albert R."/>
            <person name="Binder M."/>
            <person name="Bloem J."/>
            <person name="Labutti K."/>
            <person name="Salamov A."/>
            <person name="Andreopoulos B."/>
            <person name="Baker S."/>
            <person name="Barry K."/>
            <person name="Bills G."/>
            <person name="Bluhm B."/>
            <person name="Cannon C."/>
            <person name="Castanera R."/>
            <person name="Culley D."/>
            <person name="Daum C."/>
            <person name="Ezra D."/>
            <person name="Gonzalez J."/>
            <person name="Henrissat B."/>
            <person name="Kuo A."/>
            <person name="Liang C."/>
            <person name="Lipzen A."/>
            <person name="Lutzoni F."/>
            <person name="Magnuson J."/>
            <person name="Mondo S."/>
            <person name="Nolan M."/>
            <person name="Ohm R."/>
            <person name="Pangilinan J."/>
            <person name="Park H.-J."/>
            <person name="Ramirez L."/>
            <person name="Alfaro M."/>
            <person name="Sun H."/>
            <person name="Tritt A."/>
            <person name="Yoshinaga Y."/>
            <person name="Zwiers L.-H."/>
            <person name="Turgeon B."/>
            <person name="Goodwin S."/>
            <person name="Spatafora J."/>
            <person name="Crous P."/>
            <person name="Grigoriev I."/>
        </authorList>
    </citation>
    <scope>NUCLEOTIDE SEQUENCE</scope>
    <source>
        <strain evidence="1 3">CBS 304.34</strain>
    </source>
</reference>
<name>A0A6A6Y2K2_9PEZI</name>
<proteinExistence type="predicted"/>
<reference evidence="3" key="2">
    <citation type="submission" date="2020-04" db="EMBL/GenBank/DDBJ databases">
        <authorList>
            <consortium name="NCBI Genome Project"/>
        </authorList>
    </citation>
    <scope>NUCLEOTIDE SEQUENCE</scope>
    <source>
        <strain evidence="3">CBS 304.34</strain>
    </source>
</reference>
<reference evidence="3" key="3">
    <citation type="submission" date="2025-04" db="UniProtKB">
        <authorList>
            <consortium name="RefSeq"/>
        </authorList>
    </citation>
    <scope>IDENTIFICATION</scope>
    <source>
        <strain evidence="3">CBS 304.34</strain>
    </source>
</reference>
<dbReference type="GeneID" id="54462177"/>
<evidence type="ECO:0000313" key="3">
    <source>
        <dbReference type="RefSeq" id="XP_033569854.1"/>
    </source>
</evidence>
<keyword evidence="2" id="KW-1185">Reference proteome</keyword>
<gene>
    <name evidence="1 3" type="ORF">BDZ99DRAFT_468570</name>
</gene>
<dbReference type="EMBL" id="MU003720">
    <property type="protein sequence ID" value="KAF2802890.1"/>
    <property type="molecule type" value="Genomic_DNA"/>
</dbReference>
<evidence type="ECO:0000313" key="1">
    <source>
        <dbReference type="EMBL" id="KAF2802890.1"/>
    </source>
</evidence>
<dbReference type="RefSeq" id="XP_033569854.1">
    <property type="nucleotide sequence ID" value="XM_033721284.1"/>
</dbReference>
<evidence type="ECO:0000313" key="2">
    <source>
        <dbReference type="Proteomes" id="UP000504636"/>
    </source>
</evidence>
<organism evidence="1">
    <name type="scientific">Mytilinidion resinicola</name>
    <dbReference type="NCBI Taxonomy" id="574789"/>
    <lineage>
        <taxon>Eukaryota</taxon>
        <taxon>Fungi</taxon>
        <taxon>Dikarya</taxon>
        <taxon>Ascomycota</taxon>
        <taxon>Pezizomycotina</taxon>
        <taxon>Dothideomycetes</taxon>
        <taxon>Pleosporomycetidae</taxon>
        <taxon>Mytilinidiales</taxon>
        <taxon>Mytilinidiaceae</taxon>
        <taxon>Mytilinidion</taxon>
    </lineage>
</organism>
<accession>A0A6A6Y2K2</accession>
<dbReference type="AlphaFoldDB" id="A0A6A6Y2K2"/>
<protein>
    <submittedName>
        <fullName evidence="1 3">Uncharacterized protein</fullName>
    </submittedName>
</protein>